<organism evidence="1 2">
    <name type="scientific">Kordia aestuariivivens</name>
    <dbReference type="NCBI Taxonomy" id="2759037"/>
    <lineage>
        <taxon>Bacteria</taxon>
        <taxon>Pseudomonadati</taxon>
        <taxon>Bacteroidota</taxon>
        <taxon>Flavobacteriia</taxon>
        <taxon>Flavobacteriales</taxon>
        <taxon>Flavobacteriaceae</taxon>
        <taxon>Kordia</taxon>
    </lineage>
</organism>
<dbReference type="NCBIfam" id="NF038153">
    <property type="entry name" value="lant_leader_L1a"/>
    <property type="match status" value="1"/>
</dbReference>
<dbReference type="InterPro" id="IPR058238">
    <property type="entry name" value="Lant_leader_dom"/>
</dbReference>
<name>A0ABR7Q3M5_9FLAO</name>
<evidence type="ECO:0000313" key="2">
    <source>
        <dbReference type="Proteomes" id="UP000619238"/>
    </source>
</evidence>
<evidence type="ECO:0008006" key="3">
    <source>
        <dbReference type="Google" id="ProtNLM"/>
    </source>
</evidence>
<accession>A0ABR7Q3M5</accession>
<dbReference type="RefSeq" id="WP_187560195.1">
    <property type="nucleotide sequence ID" value="NZ_JACGWS010000001.1"/>
</dbReference>
<sequence length="53" mass="5588">MKKQSLKSLKLNKKSISAIDNSTQTKVVGGSDNRACGHPISIILGGGSLCWCL</sequence>
<comment type="caution">
    <text evidence="1">The sequence shown here is derived from an EMBL/GenBank/DDBJ whole genome shotgun (WGS) entry which is preliminary data.</text>
</comment>
<proteinExistence type="predicted"/>
<dbReference type="EMBL" id="JACGWS010000001">
    <property type="protein sequence ID" value="MBC8753150.1"/>
    <property type="molecule type" value="Genomic_DNA"/>
</dbReference>
<protein>
    <recommendedName>
        <fullName evidence="3">Bacteriocin</fullName>
    </recommendedName>
</protein>
<keyword evidence="2" id="KW-1185">Reference proteome</keyword>
<reference evidence="1 2" key="1">
    <citation type="submission" date="2020-07" db="EMBL/GenBank/DDBJ databases">
        <title>Description of Kordia aestuariivivens sp. nov., isolated from a tidal flat.</title>
        <authorList>
            <person name="Park S."/>
            <person name="Yoon J.-H."/>
        </authorList>
    </citation>
    <scope>NUCLEOTIDE SEQUENCE [LARGE SCALE GENOMIC DNA]</scope>
    <source>
        <strain evidence="1 2">YSTF-M3</strain>
    </source>
</reference>
<evidence type="ECO:0000313" key="1">
    <source>
        <dbReference type="EMBL" id="MBC8753150.1"/>
    </source>
</evidence>
<dbReference type="Proteomes" id="UP000619238">
    <property type="component" value="Unassembled WGS sequence"/>
</dbReference>
<gene>
    <name evidence="1" type="ORF">H2O64_00600</name>
</gene>